<sequence>MLTTAPPATTGPDRAASAPSRTLLLNASYEPLCVVPVRRAVLLLLLDKAVLEEAWDAVMHSEHLVLEAPSVVRLHRYVRVPRRSRVPVTRRAVLDRDRERCAYCAGRADTIDHVVPRSRSGPHAWENVVAACRRCNHRKADRLLSELGWTLAFTPAQPRATVLGASGHHRHEAAWEPYLEWFGEGRAEVA</sequence>
<accession>A0A7Y9FJR1</accession>
<dbReference type="CDD" id="cd00085">
    <property type="entry name" value="HNHc"/>
    <property type="match status" value="1"/>
</dbReference>
<evidence type="ECO:0000313" key="3">
    <source>
        <dbReference type="EMBL" id="NYD87316.1"/>
    </source>
</evidence>
<name>A0A7Y9FJR1_9CELL</name>
<dbReference type="InterPro" id="IPR003615">
    <property type="entry name" value="HNH_nuc"/>
</dbReference>
<dbReference type="Proteomes" id="UP000618382">
    <property type="component" value="Unassembled WGS sequence"/>
</dbReference>
<dbReference type="GO" id="GO:0003676">
    <property type="term" value="F:nucleic acid binding"/>
    <property type="evidence" value="ECO:0007669"/>
    <property type="project" value="InterPro"/>
</dbReference>
<evidence type="ECO:0000313" key="2">
    <source>
        <dbReference type="EMBL" id="GIG34235.1"/>
    </source>
</evidence>
<reference evidence="2 5" key="2">
    <citation type="submission" date="2021-01" db="EMBL/GenBank/DDBJ databases">
        <title>Whole genome shotgun sequence of Cellulomonas oligotrophica NBRC 109435.</title>
        <authorList>
            <person name="Komaki H."/>
            <person name="Tamura T."/>
        </authorList>
    </citation>
    <scope>NUCLEOTIDE SEQUENCE [LARGE SCALE GENOMIC DNA]</scope>
    <source>
        <strain evidence="2 5">NBRC 109435</strain>
    </source>
</reference>
<dbReference type="AlphaFoldDB" id="A0A7Y9FJR1"/>
<dbReference type="PANTHER" id="PTHR33877">
    <property type="entry name" value="SLL1193 PROTEIN"/>
    <property type="match status" value="1"/>
</dbReference>
<dbReference type="Proteomes" id="UP000577956">
    <property type="component" value="Unassembled WGS sequence"/>
</dbReference>
<gene>
    <name evidence="3" type="ORF">BKA21_002865</name>
    <name evidence="2" type="ORF">Col01nite_33940</name>
</gene>
<keyword evidence="5" id="KW-1185">Reference proteome</keyword>
<reference evidence="3 4" key="1">
    <citation type="submission" date="2020-07" db="EMBL/GenBank/DDBJ databases">
        <title>Sequencing the genomes of 1000 actinobacteria strains.</title>
        <authorList>
            <person name="Klenk H.-P."/>
        </authorList>
    </citation>
    <scope>NUCLEOTIDE SEQUENCE [LARGE SCALE GENOMIC DNA]</scope>
    <source>
        <strain evidence="3 4">DSM 24482</strain>
    </source>
</reference>
<dbReference type="PANTHER" id="PTHR33877:SF2">
    <property type="entry name" value="OS07G0170200 PROTEIN"/>
    <property type="match status" value="1"/>
</dbReference>
<dbReference type="Pfam" id="PF01844">
    <property type="entry name" value="HNH"/>
    <property type="match status" value="1"/>
</dbReference>
<dbReference type="GO" id="GO:0004519">
    <property type="term" value="F:endonuclease activity"/>
    <property type="evidence" value="ECO:0007669"/>
    <property type="project" value="UniProtKB-KW"/>
</dbReference>
<keyword evidence="3" id="KW-0540">Nuclease</keyword>
<evidence type="ECO:0000313" key="5">
    <source>
        <dbReference type="Proteomes" id="UP000618382"/>
    </source>
</evidence>
<dbReference type="SMART" id="SM00507">
    <property type="entry name" value="HNHc"/>
    <property type="match status" value="1"/>
</dbReference>
<dbReference type="GO" id="GO:0008270">
    <property type="term" value="F:zinc ion binding"/>
    <property type="evidence" value="ECO:0007669"/>
    <property type="project" value="InterPro"/>
</dbReference>
<evidence type="ECO:0000313" key="4">
    <source>
        <dbReference type="Proteomes" id="UP000577956"/>
    </source>
</evidence>
<evidence type="ECO:0000259" key="1">
    <source>
        <dbReference type="SMART" id="SM00507"/>
    </source>
</evidence>
<organism evidence="3 4">
    <name type="scientific">Cellulomonas oligotrophica</name>
    <dbReference type="NCBI Taxonomy" id="931536"/>
    <lineage>
        <taxon>Bacteria</taxon>
        <taxon>Bacillati</taxon>
        <taxon>Actinomycetota</taxon>
        <taxon>Actinomycetes</taxon>
        <taxon>Micrococcales</taxon>
        <taxon>Cellulomonadaceae</taxon>
        <taxon>Cellulomonas</taxon>
    </lineage>
</organism>
<comment type="caution">
    <text evidence="3">The sequence shown here is derived from an EMBL/GenBank/DDBJ whole genome shotgun (WGS) entry which is preliminary data.</text>
</comment>
<dbReference type="FunFam" id="1.10.30.50:FF:000001">
    <property type="entry name" value="HNH endonuclease"/>
    <property type="match status" value="1"/>
</dbReference>
<dbReference type="Gene3D" id="1.10.30.50">
    <property type="match status" value="1"/>
</dbReference>
<keyword evidence="3" id="KW-0255">Endonuclease</keyword>
<dbReference type="EMBL" id="BONN01000014">
    <property type="protein sequence ID" value="GIG34235.1"/>
    <property type="molecule type" value="Genomic_DNA"/>
</dbReference>
<feature type="domain" description="HNH nuclease" evidence="1">
    <location>
        <begin position="88"/>
        <end position="137"/>
    </location>
</feature>
<dbReference type="InterPro" id="IPR002711">
    <property type="entry name" value="HNH"/>
</dbReference>
<keyword evidence="3" id="KW-0378">Hydrolase</keyword>
<dbReference type="EMBL" id="JACCBK010000001">
    <property type="protein sequence ID" value="NYD87316.1"/>
    <property type="molecule type" value="Genomic_DNA"/>
</dbReference>
<dbReference type="InterPro" id="IPR052892">
    <property type="entry name" value="NA-targeting_endonuclease"/>
</dbReference>
<protein>
    <submittedName>
        <fullName evidence="3">5-methylcytosine-specific restriction endonuclease McrA</fullName>
    </submittedName>
    <submittedName>
        <fullName evidence="2">HNH endonuclease</fullName>
    </submittedName>
</protein>
<proteinExistence type="predicted"/>
<dbReference type="RefSeq" id="WP_239073015.1">
    <property type="nucleotide sequence ID" value="NZ_BAABFI010000023.1"/>
</dbReference>